<dbReference type="Pfam" id="PF03682">
    <property type="entry name" value="UPF0158"/>
    <property type="match status" value="1"/>
</dbReference>
<protein>
    <submittedName>
        <fullName evidence="1">UPF0158 family protein</fullName>
    </submittedName>
</protein>
<proteinExistence type="predicted"/>
<gene>
    <name evidence="1" type="ORF">NQZ67_20450</name>
</gene>
<dbReference type="RefSeq" id="WP_257449543.1">
    <property type="nucleotide sequence ID" value="NZ_JANIPJ010000016.1"/>
</dbReference>
<name>A0A9X2SCN1_9BACL</name>
<dbReference type="Proteomes" id="UP001141950">
    <property type="component" value="Unassembled WGS sequence"/>
</dbReference>
<dbReference type="EMBL" id="JANIPJ010000016">
    <property type="protein sequence ID" value="MCR2806257.1"/>
    <property type="molecule type" value="Genomic_DNA"/>
</dbReference>
<comment type="caution">
    <text evidence="1">The sequence shown here is derived from an EMBL/GenBank/DDBJ whole genome shotgun (WGS) entry which is preliminary data.</text>
</comment>
<reference evidence="1" key="1">
    <citation type="submission" date="2022-08" db="EMBL/GenBank/DDBJ databases">
        <title>The genomic sequence of strain Paenibacillus sp. SCIV0701.</title>
        <authorList>
            <person name="Zhao H."/>
        </authorList>
    </citation>
    <scope>NUCLEOTIDE SEQUENCE</scope>
    <source>
        <strain evidence="1">SCIV0701</strain>
    </source>
</reference>
<organism evidence="1 2">
    <name type="scientific">Paenibacillus soyae</name>
    <dbReference type="NCBI Taxonomy" id="2969249"/>
    <lineage>
        <taxon>Bacteria</taxon>
        <taxon>Bacillati</taxon>
        <taxon>Bacillota</taxon>
        <taxon>Bacilli</taxon>
        <taxon>Bacillales</taxon>
        <taxon>Paenibacillaceae</taxon>
        <taxon>Paenibacillus</taxon>
    </lineage>
</organism>
<keyword evidence="2" id="KW-1185">Reference proteome</keyword>
<accession>A0A9X2SCN1</accession>
<sequence>MSGGKKKKKGPRIEAAFPMEQDEHFYFIAGYTEGGFPNGITWEEHEAEQNGQLDGQTLQGEVRMIPLKITERQLQELVEAYDMNVDGIEHYLNVETGDVEILNTLDMDEEDERLSWRIEEQLDEVYYQVPHKESYEGYEDMSKFADTVDDEKLREKLYHILNGGKKVFRRYKDALSSDATAVKRYYKFVEERDRERILEWLRAESIEAMIERPE</sequence>
<evidence type="ECO:0000313" key="2">
    <source>
        <dbReference type="Proteomes" id="UP001141950"/>
    </source>
</evidence>
<evidence type="ECO:0000313" key="1">
    <source>
        <dbReference type="EMBL" id="MCR2806257.1"/>
    </source>
</evidence>
<dbReference type="InterPro" id="IPR005361">
    <property type="entry name" value="UPF0158"/>
</dbReference>
<dbReference type="AlphaFoldDB" id="A0A9X2SCN1"/>